<dbReference type="Gene3D" id="2.40.40.10">
    <property type="entry name" value="RlpA-like domain"/>
    <property type="match status" value="1"/>
</dbReference>
<name>A0A0U1KZV0_9FIRM</name>
<dbReference type="InterPro" id="IPR036908">
    <property type="entry name" value="RlpA-like_sf"/>
</dbReference>
<feature type="domain" description="G5" evidence="2">
    <location>
        <begin position="145"/>
        <end position="225"/>
    </location>
</feature>
<evidence type="ECO:0000313" key="4">
    <source>
        <dbReference type="Proteomes" id="UP000049855"/>
    </source>
</evidence>
<dbReference type="SMART" id="SM01208">
    <property type="entry name" value="G5"/>
    <property type="match status" value="1"/>
</dbReference>
<dbReference type="PANTHER" id="PTHR39160">
    <property type="entry name" value="CELL WALL-BINDING PROTEIN YOCH"/>
    <property type="match status" value="1"/>
</dbReference>
<dbReference type="InterPro" id="IPR011098">
    <property type="entry name" value="G5_dom"/>
</dbReference>
<dbReference type="PANTHER" id="PTHR39160:SF4">
    <property type="entry name" value="RESUSCITATION-PROMOTING FACTOR RPFB"/>
    <property type="match status" value="1"/>
</dbReference>
<protein>
    <submittedName>
        <fullName evidence="3">Cell wall-binding protein</fullName>
    </submittedName>
</protein>
<reference evidence="4" key="1">
    <citation type="submission" date="2015-03" db="EMBL/GenBank/DDBJ databases">
        <authorList>
            <person name="Nijsse Bart"/>
        </authorList>
    </citation>
    <scope>NUCLEOTIDE SEQUENCE [LARGE SCALE GENOMIC DNA]</scope>
</reference>
<proteinExistence type="predicted"/>
<dbReference type="Pfam" id="PF03990">
    <property type="entry name" value="DUF348"/>
    <property type="match status" value="1"/>
</dbReference>
<evidence type="ECO:0000259" key="2">
    <source>
        <dbReference type="PROSITE" id="PS51109"/>
    </source>
</evidence>
<dbReference type="Gene3D" id="2.20.230.10">
    <property type="entry name" value="Resuscitation-promoting factor rpfb"/>
    <property type="match status" value="1"/>
</dbReference>
<evidence type="ECO:0000256" key="1">
    <source>
        <dbReference type="ARBA" id="ARBA00022729"/>
    </source>
</evidence>
<dbReference type="GO" id="GO:0004553">
    <property type="term" value="F:hydrolase activity, hydrolyzing O-glycosyl compounds"/>
    <property type="evidence" value="ECO:0007669"/>
    <property type="project" value="InterPro"/>
</dbReference>
<dbReference type="InterPro" id="IPR007137">
    <property type="entry name" value="DUF348"/>
</dbReference>
<dbReference type="CDD" id="cd22786">
    <property type="entry name" value="DPBB_YuiC-like"/>
    <property type="match status" value="1"/>
</dbReference>
<dbReference type="Pfam" id="PF06725">
    <property type="entry name" value="3D"/>
    <property type="match status" value="1"/>
</dbReference>
<keyword evidence="1" id="KW-0732">Signal</keyword>
<dbReference type="GO" id="GO:0009254">
    <property type="term" value="P:peptidoglycan turnover"/>
    <property type="evidence" value="ECO:0007669"/>
    <property type="project" value="InterPro"/>
</dbReference>
<dbReference type="SUPFAM" id="SSF50685">
    <property type="entry name" value="Barwin-like endoglucanases"/>
    <property type="match status" value="1"/>
</dbReference>
<dbReference type="PROSITE" id="PS51109">
    <property type="entry name" value="G5"/>
    <property type="match status" value="1"/>
</dbReference>
<dbReference type="AlphaFoldDB" id="A0A0U1KZV0"/>
<dbReference type="RefSeq" id="WP_021168502.1">
    <property type="nucleotide sequence ID" value="NZ_CTRP01000011.1"/>
</dbReference>
<dbReference type="EMBL" id="CTRP01000011">
    <property type="protein sequence ID" value="CQR72815.1"/>
    <property type="molecule type" value="Genomic_DNA"/>
</dbReference>
<dbReference type="Pfam" id="PF07501">
    <property type="entry name" value="G5"/>
    <property type="match status" value="1"/>
</dbReference>
<accession>A0A0U1KZV0</accession>
<dbReference type="InterPro" id="IPR010611">
    <property type="entry name" value="3D_dom"/>
</dbReference>
<evidence type="ECO:0000313" key="3">
    <source>
        <dbReference type="EMBL" id="CQR72815.1"/>
    </source>
</evidence>
<organism evidence="3 4">
    <name type="scientific">Sporomusa ovata</name>
    <dbReference type="NCBI Taxonomy" id="2378"/>
    <lineage>
        <taxon>Bacteria</taxon>
        <taxon>Bacillati</taxon>
        <taxon>Bacillota</taxon>
        <taxon>Negativicutes</taxon>
        <taxon>Selenomonadales</taxon>
        <taxon>Sporomusaceae</taxon>
        <taxon>Sporomusa</taxon>
    </lineage>
</organism>
<dbReference type="GO" id="GO:0019867">
    <property type="term" value="C:outer membrane"/>
    <property type="evidence" value="ECO:0007669"/>
    <property type="project" value="InterPro"/>
</dbReference>
<keyword evidence="4" id="KW-1185">Reference proteome</keyword>
<dbReference type="Proteomes" id="UP000049855">
    <property type="component" value="Unassembled WGS sequence"/>
</dbReference>
<sequence>MSDERSILAKYGQRKVVLILALLLASLVATGFVWAHKQVHIVTDGQSYTVSTLYSSPYKILQQAGITLSPEDEIRLSTTSVTTGTVIEVFRAVPVTVIYQGKNINLLAAKPTVRDIANQAGIPQEKVRLVPGDDTKPVAGMNIRAITLSEKIEEQEISELYQIIRQPDPTLEKGVEETVQAGENGLKKATVRVKFEDGVKVSADVLSEVVAVSAKPQIIRVGTRDMVDTSRGAMRFRGVRYMEASAYLPTDGSSQGLTATGIAAGHGIVAVDPEVIPLGTQVYVPGYGMGLAADTGGAIVGDKIDLCMESAGEAYRFGRRTVKVYILDE</sequence>
<dbReference type="InterPro" id="IPR051933">
    <property type="entry name" value="Resuscitation_pf_RpfB"/>
</dbReference>
<gene>
    <name evidence="3" type="ORF">SpAn4DRAFT_3275</name>
</gene>